<dbReference type="EC" id="2.6.1.-" evidence="6"/>
<dbReference type="InterPro" id="IPR015424">
    <property type="entry name" value="PyrdxlP-dep_Trfase"/>
</dbReference>
<keyword evidence="3 6" id="KW-0032">Aminotransferase</keyword>
<dbReference type="InterPro" id="IPR004839">
    <property type="entry name" value="Aminotransferase_I/II_large"/>
</dbReference>
<dbReference type="SUPFAM" id="SSF53383">
    <property type="entry name" value="PLP-dependent transferases"/>
    <property type="match status" value="1"/>
</dbReference>
<dbReference type="InterPro" id="IPR004838">
    <property type="entry name" value="NHTrfase_class1_PyrdxlP-BS"/>
</dbReference>
<feature type="domain" description="Aminotransferase class I/classII large" evidence="7">
    <location>
        <begin position="28"/>
        <end position="376"/>
    </location>
</feature>
<keyword evidence="4 6" id="KW-0808">Transferase</keyword>
<dbReference type="GO" id="GO:0008483">
    <property type="term" value="F:transaminase activity"/>
    <property type="evidence" value="ECO:0007669"/>
    <property type="project" value="UniProtKB-KW"/>
</dbReference>
<dbReference type="Gene3D" id="3.40.640.10">
    <property type="entry name" value="Type I PLP-dependent aspartate aminotransferase-like (Major domain)"/>
    <property type="match status" value="1"/>
</dbReference>
<dbReference type="InterPro" id="IPR015421">
    <property type="entry name" value="PyrdxlP-dep_Trfase_major"/>
</dbReference>
<sequence length="386" mass="43111">MPQANKHMKHIEVPGTRQFANRVDEFPDAVDLTLGQSDFSTPESVKEAAIEAISTKEMRYSHNTGLLELREVISSYYKEKYGGEYDPHGEVLVTVGGSEGIDAILRAILDPGDEVLVPAPTYLGYEPIIELSGGVTKFIDTTADGYIATPEAIEANITARTKAVILNYPTNPTGVTYTKEQVDRLAEMFKQHDIFVITDEIYAENTLEGEHASMAAYPDIKDKVLVVNGLSKSHAMTGWRIGYVVGHRDIMEEVITVHLYNTICAAIPSQYAAIEALRNQRHVPAEMNEAYIRRRDYIYGRLVDMGLEVSKPTGAFYIFPSISKYDEDSFRFATDLLETVQLAVVPGRSFSEFGEGHIRLSFACSMAELTEAADRLEKYIKMREAR</sequence>
<evidence type="ECO:0000256" key="2">
    <source>
        <dbReference type="ARBA" id="ARBA00007441"/>
    </source>
</evidence>
<gene>
    <name evidence="8" type="ORF">GCM10022378_21670</name>
</gene>
<dbReference type="InterPro" id="IPR050596">
    <property type="entry name" value="AspAT/PAT-like"/>
</dbReference>
<dbReference type="EMBL" id="BAABCK010000069">
    <property type="protein sequence ID" value="GAA3733093.1"/>
    <property type="molecule type" value="Genomic_DNA"/>
</dbReference>
<reference evidence="9" key="1">
    <citation type="journal article" date="2019" name="Int. J. Syst. Evol. Microbiol.">
        <title>The Global Catalogue of Microorganisms (GCM) 10K type strain sequencing project: providing services to taxonomists for standard genome sequencing and annotation.</title>
        <authorList>
            <consortium name="The Broad Institute Genomics Platform"/>
            <consortium name="The Broad Institute Genome Sequencing Center for Infectious Disease"/>
            <person name="Wu L."/>
            <person name="Ma J."/>
        </authorList>
    </citation>
    <scope>NUCLEOTIDE SEQUENCE [LARGE SCALE GENOMIC DNA]</scope>
    <source>
        <strain evidence="9">JCM 16981</strain>
    </source>
</reference>
<dbReference type="PANTHER" id="PTHR46383">
    <property type="entry name" value="ASPARTATE AMINOTRANSFERASE"/>
    <property type="match status" value="1"/>
</dbReference>
<dbReference type="PROSITE" id="PS00105">
    <property type="entry name" value="AA_TRANSFER_CLASS_1"/>
    <property type="match status" value="1"/>
</dbReference>
<accession>A0ABP7F7Q0</accession>
<dbReference type="CDD" id="cd00609">
    <property type="entry name" value="AAT_like"/>
    <property type="match status" value="1"/>
</dbReference>
<evidence type="ECO:0000256" key="3">
    <source>
        <dbReference type="ARBA" id="ARBA00022576"/>
    </source>
</evidence>
<evidence type="ECO:0000256" key="5">
    <source>
        <dbReference type="ARBA" id="ARBA00022898"/>
    </source>
</evidence>
<name>A0ABP7F7Q0_9STAP</name>
<dbReference type="Proteomes" id="UP001500920">
    <property type="component" value="Unassembled WGS sequence"/>
</dbReference>
<evidence type="ECO:0000256" key="6">
    <source>
        <dbReference type="RuleBase" id="RU000481"/>
    </source>
</evidence>
<proteinExistence type="inferred from homology"/>
<keyword evidence="9" id="KW-1185">Reference proteome</keyword>
<dbReference type="Pfam" id="PF00155">
    <property type="entry name" value="Aminotran_1_2"/>
    <property type="match status" value="1"/>
</dbReference>
<organism evidence="8 9">
    <name type="scientific">Salinicoccus jeotgali</name>
    <dbReference type="NCBI Taxonomy" id="381634"/>
    <lineage>
        <taxon>Bacteria</taxon>
        <taxon>Bacillati</taxon>
        <taxon>Bacillota</taxon>
        <taxon>Bacilli</taxon>
        <taxon>Bacillales</taxon>
        <taxon>Staphylococcaceae</taxon>
        <taxon>Salinicoccus</taxon>
    </lineage>
</organism>
<protein>
    <recommendedName>
        <fullName evidence="6">Aminotransferase</fullName>
        <ecNumber evidence="6">2.6.1.-</ecNumber>
    </recommendedName>
</protein>
<evidence type="ECO:0000313" key="8">
    <source>
        <dbReference type="EMBL" id="GAA3733093.1"/>
    </source>
</evidence>
<dbReference type="PANTHER" id="PTHR46383:SF4">
    <property type="entry name" value="AMINOTRANSFERASE"/>
    <property type="match status" value="1"/>
</dbReference>
<comment type="cofactor">
    <cofactor evidence="1 6">
        <name>pyridoxal 5'-phosphate</name>
        <dbReference type="ChEBI" id="CHEBI:597326"/>
    </cofactor>
</comment>
<comment type="similarity">
    <text evidence="2 6">Belongs to the class-I pyridoxal-phosphate-dependent aminotransferase family.</text>
</comment>
<dbReference type="RefSeq" id="WP_344704330.1">
    <property type="nucleotide sequence ID" value="NZ_BAABCK010000069.1"/>
</dbReference>
<evidence type="ECO:0000313" key="9">
    <source>
        <dbReference type="Proteomes" id="UP001500920"/>
    </source>
</evidence>
<evidence type="ECO:0000256" key="4">
    <source>
        <dbReference type="ARBA" id="ARBA00022679"/>
    </source>
</evidence>
<dbReference type="Gene3D" id="3.90.1150.10">
    <property type="entry name" value="Aspartate Aminotransferase, domain 1"/>
    <property type="match status" value="1"/>
</dbReference>
<dbReference type="InterPro" id="IPR015422">
    <property type="entry name" value="PyrdxlP-dep_Trfase_small"/>
</dbReference>
<evidence type="ECO:0000259" key="7">
    <source>
        <dbReference type="Pfam" id="PF00155"/>
    </source>
</evidence>
<comment type="caution">
    <text evidence="8">The sequence shown here is derived from an EMBL/GenBank/DDBJ whole genome shotgun (WGS) entry which is preliminary data.</text>
</comment>
<keyword evidence="5" id="KW-0663">Pyridoxal phosphate</keyword>
<evidence type="ECO:0000256" key="1">
    <source>
        <dbReference type="ARBA" id="ARBA00001933"/>
    </source>
</evidence>